<comment type="caution">
    <text evidence="1">The sequence shown here is derived from an EMBL/GenBank/DDBJ whole genome shotgun (WGS) entry which is preliminary data.</text>
</comment>
<dbReference type="EMBL" id="JAXOVC010000003">
    <property type="protein sequence ID" value="KAK4503697.1"/>
    <property type="molecule type" value="Genomic_DNA"/>
</dbReference>
<protein>
    <recommendedName>
        <fullName evidence="3">F-box domain-containing protein</fullName>
    </recommendedName>
</protein>
<evidence type="ECO:0008006" key="3">
    <source>
        <dbReference type="Google" id="ProtNLM"/>
    </source>
</evidence>
<accession>A0ABR0EQA5</accession>
<name>A0ABR0EQA5_ZASCE</name>
<dbReference type="Proteomes" id="UP001305779">
    <property type="component" value="Unassembled WGS sequence"/>
</dbReference>
<keyword evidence="2" id="KW-1185">Reference proteome</keyword>
<evidence type="ECO:0000313" key="1">
    <source>
        <dbReference type="EMBL" id="KAK4503697.1"/>
    </source>
</evidence>
<reference evidence="1 2" key="1">
    <citation type="journal article" date="2023" name="G3 (Bethesda)">
        <title>A chromosome-level genome assembly of Zasmidium syzygii isolated from banana leaves.</title>
        <authorList>
            <person name="van Westerhoven A.C."/>
            <person name="Mehrabi R."/>
            <person name="Talebi R."/>
            <person name="Steentjes M.B.F."/>
            <person name="Corcolon B."/>
            <person name="Chong P.A."/>
            <person name="Kema G.H.J."/>
            <person name="Seidl M.F."/>
        </authorList>
    </citation>
    <scope>NUCLEOTIDE SEQUENCE [LARGE SCALE GENOMIC DNA]</scope>
    <source>
        <strain evidence="1 2">P124</strain>
    </source>
</reference>
<proteinExistence type="predicted"/>
<organism evidence="1 2">
    <name type="scientific">Zasmidium cellare</name>
    <name type="common">Wine cellar mold</name>
    <name type="synonym">Racodium cellare</name>
    <dbReference type="NCBI Taxonomy" id="395010"/>
    <lineage>
        <taxon>Eukaryota</taxon>
        <taxon>Fungi</taxon>
        <taxon>Dikarya</taxon>
        <taxon>Ascomycota</taxon>
        <taxon>Pezizomycotina</taxon>
        <taxon>Dothideomycetes</taxon>
        <taxon>Dothideomycetidae</taxon>
        <taxon>Mycosphaerellales</taxon>
        <taxon>Mycosphaerellaceae</taxon>
        <taxon>Zasmidium</taxon>
    </lineage>
</organism>
<gene>
    <name evidence="1" type="ORF">PRZ48_004612</name>
</gene>
<evidence type="ECO:0000313" key="2">
    <source>
        <dbReference type="Proteomes" id="UP001305779"/>
    </source>
</evidence>
<sequence>MATDTTAPKVFRFLDLPPEIRCYIYTYAFRGPSLRGTFFRFPALIRVSRLVRNESLPIFFARNNFILDVGTNFMALENPDPASLLTLRRRRELEAGTLLFKSAVSRFLTATFDYVLFRNITFHVHPMSKLKRQRHAEHSHDEAIFAITLRVSRGNISSAKVAASGGHPIINQKTYTKRERKMCDFMVDCVLSEAKVVEARKDFKGFKLRDLKDIAFACRFHTEGGKVWIDTRRNWNAKNEAQG</sequence>